<gene>
    <name evidence="2" type="ORF">BD626DRAFT_496435</name>
</gene>
<comment type="caution">
    <text evidence="2">The sequence shown here is derived from an EMBL/GenBank/DDBJ whole genome shotgun (WGS) entry which is preliminary data.</text>
</comment>
<dbReference type="AlphaFoldDB" id="A0A550CD94"/>
<accession>A0A550CD94</accession>
<keyword evidence="3" id="KW-1185">Reference proteome</keyword>
<dbReference type="OrthoDB" id="2994978at2759"/>
<protein>
    <recommendedName>
        <fullName evidence="4">Protein-S-isoprenylcysteine O-methyltransferase</fullName>
    </recommendedName>
</protein>
<feature type="chain" id="PRO_5021765804" description="Protein-S-isoprenylcysteine O-methyltransferase" evidence="1">
    <location>
        <begin position="22"/>
        <end position="234"/>
    </location>
</feature>
<evidence type="ECO:0000256" key="1">
    <source>
        <dbReference type="SAM" id="SignalP"/>
    </source>
</evidence>
<proteinExistence type="predicted"/>
<name>A0A550CD94_9AGAR</name>
<dbReference type="Proteomes" id="UP000320762">
    <property type="component" value="Unassembled WGS sequence"/>
</dbReference>
<dbReference type="STRING" id="97359.A0A550CD94"/>
<evidence type="ECO:0000313" key="2">
    <source>
        <dbReference type="EMBL" id="TRM62778.1"/>
    </source>
</evidence>
<reference evidence="2 3" key="1">
    <citation type="journal article" date="2019" name="New Phytol.">
        <title>Comparative genomics reveals unique wood-decay strategies and fruiting body development in the Schizophyllaceae.</title>
        <authorList>
            <person name="Almasi E."/>
            <person name="Sahu N."/>
            <person name="Krizsan K."/>
            <person name="Balint B."/>
            <person name="Kovacs G.M."/>
            <person name="Kiss B."/>
            <person name="Cseklye J."/>
            <person name="Drula E."/>
            <person name="Henrissat B."/>
            <person name="Nagy I."/>
            <person name="Chovatia M."/>
            <person name="Adam C."/>
            <person name="LaButti K."/>
            <person name="Lipzen A."/>
            <person name="Riley R."/>
            <person name="Grigoriev I.V."/>
            <person name="Nagy L.G."/>
        </authorList>
    </citation>
    <scope>NUCLEOTIDE SEQUENCE [LARGE SCALE GENOMIC DNA]</scope>
    <source>
        <strain evidence="2 3">NL-1724</strain>
    </source>
</reference>
<keyword evidence="1" id="KW-0732">Signal</keyword>
<dbReference type="EMBL" id="VDMD01000011">
    <property type="protein sequence ID" value="TRM62778.1"/>
    <property type="molecule type" value="Genomic_DNA"/>
</dbReference>
<evidence type="ECO:0000313" key="3">
    <source>
        <dbReference type="Proteomes" id="UP000320762"/>
    </source>
</evidence>
<sequence>MSLARALLSTILVLCDQVAFGFTRTHGIYHAPCNISPSEPRTLAGHLRRTQRTALLLLALFEWLAVIDVLHTAYHGHASPFTSLCQTTSSAWPALAATQATTLGVVLATLGALLRLDAGAAPAGLSLPAVPRTSPMRSRWHAYVRHPEEAGALLSVAGAVLLHLTSKGWLATCSPSLLMGPLGRSTAAVLYWGCWLLATAAEMRGKEDGMRVTLRKQWASYTSIVRWKVIPGVY</sequence>
<dbReference type="Gene3D" id="1.20.120.1630">
    <property type="match status" value="1"/>
</dbReference>
<organism evidence="2 3">
    <name type="scientific">Schizophyllum amplum</name>
    <dbReference type="NCBI Taxonomy" id="97359"/>
    <lineage>
        <taxon>Eukaryota</taxon>
        <taxon>Fungi</taxon>
        <taxon>Dikarya</taxon>
        <taxon>Basidiomycota</taxon>
        <taxon>Agaricomycotina</taxon>
        <taxon>Agaricomycetes</taxon>
        <taxon>Agaricomycetidae</taxon>
        <taxon>Agaricales</taxon>
        <taxon>Schizophyllaceae</taxon>
        <taxon>Schizophyllum</taxon>
    </lineage>
</organism>
<feature type="signal peptide" evidence="1">
    <location>
        <begin position="1"/>
        <end position="21"/>
    </location>
</feature>
<evidence type="ECO:0008006" key="4">
    <source>
        <dbReference type="Google" id="ProtNLM"/>
    </source>
</evidence>